<reference evidence="1 2" key="1">
    <citation type="submission" date="2024-09" db="EMBL/GenBank/DDBJ databases">
        <title>Novel species of the genus Pelomonas and Roseateles isolated from streams.</title>
        <authorList>
            <person name="Lu H."/>
        </authorList>
    </citation>
    <scope>NUCLEOTIDE SEQUENCE [LARGE SCALE GENOMIC DNA]</scope>
    <source>
        <strain evidence="1 2">DC23W</strain>
    </source>
</reference>
<accession>A0ABW7EL12</accession>
<evidence type="ECO:0000313" key="1">
    <source>
        <dbReference type="EMBL" id="MFG6413574.1"/>
    </source>
</evidence>
<proteinExistence type="predicted"/>
<gene>
    <name evidence="1" type="ORF">ACG02S_06640</name>
</gene>
<sequence>MTLIQNFLQSLRGALAVQTQQDSDEQFLSHAVDHADLERRLAHQSRAYASMAPLNIGR</sequence>
<dbReference type="EMBL" id="JBIGHY010000002">
    <property type="protein sequence ID" value="MFG6413574.1"/>
    <property type="molecule type" value="Genomic_DNA"/>
</dbReference>
<dbReference type="Proteomes" id="UP001606300">
    <property type="component" value="Unassembled WGS sequence"/>
</dbReference>
<evidence type="ECO:0008006" key="3">
    <source>
        <dbReference type="Google" id="ProtNLM"/>
    </source>
</evidence>
<protein>
    <recommendedName>
        <fullName evidence="3">DUF3563 domain-containing protein</fullName>
    </recommendedName>
</protein>
<dbReference type="RefSeq" id="WP_394469654.1">
    <property type="nucleotide sequence ID" value="NZ_JBIGHY010000002.1"/>
</dbReference>
<keyword evidence="2" id="KW-1185">Reference proteome</keyword>
<name>A0ABW7EL12_9BURK</name>
<comment type="caution">
    <text evidence="1">The sequence shown here is derived from an EMBL/GenBank/DDBJ whole genome shotgun (WGS) entry which is preliminary data.</text>
</comment>
<organism evidence="1 2">
    <name type="scientific">Pelomonas dachongensis</name>
    <dbReference type="NCBI Taxonomy" id="3299029"/>
    <lineage>
        <taxon>Bacteria</taxon>
        <taxon>Pseudomonadati</taxon>
        <taxon>Pseudomonadota</taxon>
        <taxon>Betaproteobacteria</taxon>
        <taxon>Burkholderiales</taxon>
        <taxon>Sphaerotilaceae</taxon>
        <taxon>Roseateles</taxon>
    </lineage>
</organism>
<evidence type="ECO:0000313" key="2">
    <source>
        <dbReference type="Proteomes" id="UP001606300"/>
    </source>
</evidence>